<gene>
    <name evidence="2" type="ORF">B0J15DRAFT_541751</name>
</gene>
<proteinExistence type="predicted"/>
<name>A0A9P9L402_FUSSL</name>
<accession>A0A9P9L402</accession>
<dbReference type="Proteomes" id="UP000736672">
    <property type="component" value="Unassembled WGS sequence"/>
</dbReference>
<organism evidence="2 3">
    <name type="scientific">Fusarium solani</name>
    <name type="common">Filamentous fungus</name>
    <dbReference type="NCBI Taxonomy" id="169388"/>
    <lineage>
        <taxon>Eukaryota</taxon>
        <taxon>Fungi</taxon>
        <taxon>Dikarya</taxon>
        <taxon>Ascomycota</taxon>
        <taxon>Pezizomycotina</taxon>
        <taxon>Sordariomycetes</taxon>
        <taxon>Hypocreomycetidae</taxon>
        <taxon>Hypocreales</taxon>
        <taxon>Nectriaceae</taxon>
        <taxon>Fusarium</taxon>
        <taxon>Fusarium solani species complex</taxon>
    </lineage>
</organism>
<sequence>MPPKTRKRKPSATESNHTEDVAPKKAARAPRKPTTGTAKQGRGKNAANGAAEGKLSLDGVGTSKRRKILVSDAKKQIQNRGNDLIKFINNKMKTRPPQVEKNILKEELSSELGPVLPWMNPSSAPQKGSPQSLPELMLNTLNELQNTVEGYEKLVKKDTGIKAPTWMHWEQDAKDLNNLGQQGLNMASKIVNHVIMPDLHALPAKPAENASDIEKLAWELIEDAIPKTPEETWGKTAQEQLKAFTGVLKLLPTTQ</sequence>
<evidence type="ECO:0000256" key="1">
    <source>
        <dbReference type="SAM" id="MobiDB-lite"/>
    </source>
</evidence>
<dbReference type="AlphaFoldDB" id="A0A9P9L402"/>
<comment type="caution">
    <text evidence="2">The sequence shown here is derived from an EMBL/GenBank/DDBJ whole genome shotgun (WGS) entry which is preliminary data.</text>
</comment>
<keyword evidence="3" id="KW-1185">Reference proteome</keyword>
<feature type="compositionally biased region" description="Low complexity" evidence="1">
    <location>
        <begin position="38"/>
        <end position="54"/>
    </location>
</feature>
<protein>
    <submittedName>
        <fullName evidence="2">Uncharacterized protein</fullName>
    </submittedName>
</protein>
<feature type="compositionally biased region" description="Basic residues" evidence="1">
    <location>
        <begin position="1"/>
        <end position="10"/>
    </location>
</feature>
<evidence type="ECO:0000313" key="3">
    <source>
        <dbReference type="Proteomes" id="UP000736672"/>
    </source>
</evidence>
<reference evidence="2" key="1">
    <citation type="journal article" date="2021" name="Nat. Commun.">
        <title>Genetic determinants of endophytism in the Arabidopsis root mycobiome.</title>
        <authorList>
            <person name="Mesny F."/>
            <person name="Miyauchi S."/>
            <person name="Thiergart T."/>
            <person name="Pickel B."/>
            <person name="Atanasova L."/>
            <person name="Karlsson M."/>
            <person name="Huettel B."/>
            <person name="Barry K.W."/>
            <person name="Haridas S."/>
            <person name="Chen C."/>
            <person name="Bauer D."/>
            <person name="Andreopoulos W."/>
            <person name="Pangilinan J."/>
            <person name="LaButti K."/>
            <person name="Riley R."/>
            <person name="Lipzen A."/>
            <person name="Clum A."/>
            <person name="Drula E."/>
            <person name="Henrissat B."/>
            <person name="Kohler A."/>
            <person name="Grigoriev I.V."/>
            <person name="Martin F.M."/>
            <person name="Hacquard S."/>
        </authorList>
    </citation>
    <scope>NUCLEOTIDE SEQUENCE</scope>
    <source>
        <strain evidence="2">FSSC 5 MPI-SDFR-AT-0091</strain>
    </source>
</reference>
<dbReference type="OrthoDB" id="3598799at2759"/>
<evidence type="ECO:0000313" key="2">
    <source>
        <dbReference type="EMBL" id="KAH7273809.1"/>
    </source>
</evidence>
<feature type="region of interest" description="Disordered" evidence="1">
    <location>
        <begin position="1"/>
        <end position="58"/>
    </location>
</feature>
<dbReference type="EMBL" id="JAGTJS010000002">
    <property type="protein sequence ID" value="KAH7273809.1"/>
    <property type="molecule type" value="Genomic_DNA"/>
</dbReference>